<comment type="catalytic activity">
    <reaction evidence="4">
        <text>Preferential cleavage: Arg-|-Xaa, Lys-|-Xaa.</text>
        <dbReference type="EC" id="3.4.21.4"/>
    </reaction>
</comment>
<dbReference type="SMART" id="SM00020">
    <property type="entry name" value="Tryp_SPc"/>
    <property type="match status" value="2"/>
</dbReference>
<evidence type="ECO:0000256" key="5">
    <source>
        <dbReference type="ARBA" id="ARBA00038868"/>
    </source>
</evidence>
<proteinExistence type="predicted"/>
<dbReference type="AlphaFoldDB" id="A0A7J6CNR0"/>
<dbReference type="Proteomes" id="UP000579812">
    <property type="component" value="Unassembled WGS sequence"/>
</dbReference>
<name>A0A7J6CNR0_9TELE</name>
<dbReference type="Pfam" id="PF00089">
    <property type="entry name" value="Trypsin"/>
    <property type="match status" value="3"/>
</dbReference>
<feature type="signal peptide" evidence="6">
    <location>
        <begin position="1"/>
        <end position="17"/>
    </location>
</feature>
<protein>
    <recommendedName>
        <fullName evidence="5">trypsin</fullName>
        <ecNumber evidence="5">3.4.21.4</ecNumber>
    </recommendedName>
</protein>
<dbReference type="EMBL" id="JAAMOB010000009">
    <property type="protein sequence ID" value="KAF4108947.1"/>
    <property type="molecule type" value="Genomic_DNA"/>
</dbReference>
<dbReference type="PANTHER" id="PTHR24271:SF80">
    <property type="entry name" value="GRANZYME 3, TANDEM DUPLICATE 1-RELATED"/>
    <property type="match status" value="1"/>
</dbReference>
<sequence>MLLSICLLLSFFSLSGGIESGIVGGKEAKPHSRPYMASLQYRRQHRCGGMLIRDDYVLTSAHCLDQTYNYLEVVLGAHNISQNADSQQIIQVENYIKHPKYEKGHSTYDIMLLKLKTKAVRNEFVDVIELPKNNENIPARVECSIAGWGMTKPGGRGSDVLREVSLKLQFSFECKNKWQDHFNSEKMICSLSDGKRAFCQGDSGSPLLCDSKLKGMAAYTYPNDCGMESGIIGGKDAKPLSRRYMASIQIAKSHICGGMLIKEDYVLTAAHCLNNNVCSDQDHIEVVLGAQNINKVEKNQQRIPVMKHIKHPLSEHNNEKDYSYDIMLLKLKNKAKLNKFVKVMPLPKKNRKTRANTKCSIAGWGSKSPKGDKASDVMQEVKLKLQDNSKCGMESGIIGGKEAKPHSRPYMASIQYKKHHTCGGMLIREDYVLTAAHCLK</sequence>
<dbReference type="PRINTS" id="PR00722">
    <property type="entry name" value="CHYMOTRYPSIN"/>
</dbReference>
<accession>A0A7J6CNR0</accession>
<dbReference type="InterPro" id="IPR001314">
    <property type="entry name" value="Peptidase_S1A"/>
</dbReference>
<organism evidence="8 9">
    <name type="scientific">Onychostoma macrolepis</name>
    <dbReference type="NCBI Taxonomy" id="369639"/>
    <lineage>
        <taxon>Eukaryota</taxon>
        <taxon>Metazoa</taxon>
        <taxon>Chordata</taxon>
        <taxon>Craniata</taxon>
        <taxon>Vertebrata</taxon>
        <taxon>Euteleostomi</taxon>
        <taxon>Actinopterygii</taxon>
        <taxon>Neopterygii</taxon>
        <taxon>Teleostei</taxon>
        <taxon>Ostariophysi</taxon>
        <taxon>Cypriniformes</taxon>
        <taxon>Cyprinidae</taxon>
        <taxon>Acrossocheilinae</taxon>
        <taxon>Onychostoma</taxon>
    </lineage>
</organism>
<evidence type="ECO:0000313" key="9">
    <source>
        <dbReference type="Proteomes" id="UP000579812"/>
    </source>
</evidence>
<keyword evidence="3" id="KW-1015">Disulfide bond</keyword>
<keyword evidence="6" id="KW-0732">Signal</keyword>
<dbReference type="InterPro" id="IPR018114">
    <property type="entry name" value="TRYPSIN_HIS"/>
</dbReference>
<evidence type="ECO:0000256" key="2">
    <source>
        <dbReference type="ARBA" id="ARBA00023145"/>
    </source>
</evidence>
<comment type="caution">
    <text evidence="8">The sequence shown here is derived from an EMBL/GenBank/DDBJ whole genome shotgun (WGS) entry which is preliminary data.</text>
</comment>
<dbReference type="PROSITE" id="PS50240">
    <property type="entry name" value="TRYPSIN_DOM"/>
    <property type="match status" value="2"/>
</dbReference>
<dbReference type="CDD" id="cd00190">
    <property type="entry name" value="Tryp_SPc"/>
    <property type="match status" value="2"/>
</dbReference>
<evidence type="ECO:0000256" key="3">
    <source>
        <dbReference type="ARBA" id="ARBA00023157"/>
    </source>
</evidence>
<gene>
    <name evidence="8" type="ORF">G5714_010020</name>
</gene>
<evidence type="ECO:0000256" key="1">
    <source>
        <dbReference type="ARBA" id="ARBA00004239"/>
    </source>
</evidence>
<dbReference type="PANTHER" id="PTHR24271">
    <property type="entry name" value="KALLIKREIN-RELATED"/>
    <property type="match status" value="1"/>
</dbReference>
<keyword evidence="9" id="KW-1185">Reference proteome</keyword>
<feature type="domain" description="Peptidase S1" evidence="7">
    <location>
        <begin position="231"/>
        <end position="440"/>
    </location>
</feature>
<dbReference type="PROSITE" id="PS00134">
    <property type="entry name" value="TRYPSIN_HIS"/>
    <property type="match status" value="2"/>
</dbReference>
<keyword evidence="2" id="KW-0865">Zymogen</keyword>
<dbReference type="FunFam" id="2.40.10.10:FF:000005">
    <property type="entry name" value="Serine protease 37"/>
    <property type="match status" value="2"/>
</dbReference>
<dbReference type="EC" id="3.4.21.4" evidence="5"/>
<dbReference type="InterPro" id="IPR043504">
    <property type="entry name" value="Peptidase_S1_PA_chymotrypsin"/>
</dbReference>
<reference evidence="8 9" key="1">
    <citation type="submission" date="2020-04" db="EMBL/GenBank/DDBJ databases">
        <title>Chromosome-level genome assembly of a cyprinid fish Onychostoma macrolepis by integration of Nanopore Sequencing, Bionano and Hi-C technology.</title>
        <authorList>
            <person name="Wang D."/>
        </authorList>
    </citation>
    <scope>NUCLEOTIDE SEQUENCE [LARGE SCALE GENOMIC DNA]</scope>
    <source>
        <strain evidence="8">SWU-2019</strain>
        <tissue evidence="8">Muscle</tissue>
    </source>
</reference>
<evidence type="ECO:0000256" key="4">
    <source>
        <dbReference type="ARBA" id="ARBA00036320"/>
    </source>
</evidence>
<dbReference type="GO" id="GO:0005576">
    <property type="term" value="C:extracellular region"/>
    <property type="evidence" value="ECO:0007669"/>
    <property type="project" value="UniProtKB-SubCell"/>
</dbReference>
<dbReference type="InterPro" id="IPR009003">
    <property type="entry name" value="Peptidase_S1_PA"/>
</dbReference>
<dbReference type="GO" id="GO:0004252">
    <property type="term" value="F:serine-type endopeptidase activity"/>
    <property type="evidence" value="ECO:0007669"/>
    <property type="project" value="UniProtKB-EC"/>
</dbReference>
<evidence type="ECO:0000313" key="8">
    <source>
        <dbReference type="EMBL" id="KAF4108947.1"/>
    </source>
</evidence>
<dbReference type="InterPro" id="IPR001254">
    <property type="entry name" value="Trypsin_dom"/>
</dbReference>
<dbReference type="Gene3D" id="2.40.10.10">
    <property type="entry name" value="Trypsin-like serine proteases"/>
    <property type="match status" value="4"/>
</dbReference>
<comment type="subcellular location">
    <subcellularLocation>
        <location evidence="1">Secreted</location>
        <location evidence="1">Extracellular space</location>
    </subcellularLocation>
</comment>
<dbReference type="SUPFAM" id="SSF50494">
    <property type="entry name" value="Trypsin-like serine proteases"/>
    <property type="match status" value="3"/>
</dbReference>
<evidence type="ECO:0000256" key="6">
    <source>
        <dbReference type="SAM" id="SignalP"/>
    </source>
</evidence>
<feature type="chain" id="PRO_5029680178" description="trypsin" evidence="6">
    <location>
        <begin position="18"/>
        <end position="440"/>
    </location>
</feature>
<feature type="domain" description="Peptidase S1" evidence="7">
    <location>
        <begin position="22"/>
        <end position="226"/>
    </location>
</feature>
<dbReference type="GO" id="GO:0006508">
    <property type="term" value="P:proteolysis"/>
    <property type="evidence" value="ECO:0007669"/>
    <property type="project" value="InterPro"/>
</dbReference>
<evidence type="ECO:0000259" key="7">
    <source>
        <dbReference type="PROSITE" id="PS50240"/>
    </source>
</evidence>